<keyword evidence="5 7" id="KW-1133">Transmembrane helix</keyword>
<dbReference type="Pfam" id="PF00528">
    <property type="entry name" value="BPD_transp_1"/>
    <property type="match status" value="1"/>
</dbReference>
<reference evidence="10 12" key="2">
    <citation type="journal article" date="2012" name="BMC Genomics">
        <title>A comparative genomics perspective on the genetic content of the alkaliphilic haloarchaeon Natrialba magadii ATCC 43099T.</title>
        <authorList>
            <person name="Siddaramappa S."/>
            <person name="Challacombe J.F."/>
            <person name="Decastro R.E."/>
            <person name="Pfeiffer F."/>
            <person name="Sastre D.E."/>
            <person name="Gimenez M.I."/>
            <person name="Paggi R.A."/>
            <person name="Detter J.C."/>
            <person name="Davenport K.W."/>
            <person name="Goodwin L.A."/>
            <person name="Kyrpides N."/>
            <person name="Tapia R."/>
            <person name="Pitluck S."/>
            <person name="Lucas S."/>
            <person name="Woyke T."/>
            <person name="Maupin-Furlow J.A."/>
        </authorList>
    </citation>
    <scope>NUCLEOTIDE SEQUENCE [LARGE SCALE GENOMIC DNA]</scope>
    <source>
        <strain evidence="10">ATCC 43099</strain>
        <strain evidence="12">ATCC 43099 / DSM 3394 / CCM 3739 / CIP 104546 / IAM 13178 / JCM 8861 / NBRC 102185 / NCIMB 2190 / MS3</strain>
    </source>
</reference>
<dbReference type="PROSITE" id="PS50928">
    <property type="entry name" value="ABC_TM1"/>
    <property type="match status" value="1"/>
</dbReference>
<reference evidence="10" key="4">
    <citation type="submission" date="2016-09" db="EMBL/GenBank/DDBJ databases">
        <authorList>
            <person name="Pfeiffer F."/>
        </authorList>
    </citation>
    <scope>NUCLEOTIDE SEQUENCE</scope>
    <source>
        <strain evidence="10">ATCC 43099</strain>
    </source>
</reference>
<dbReference type="GO" id="GO:0055085">
    <property type="term" value="P:transmembrane transport"/>
    <property type="evidence" value="ECO:0007669"/>
    <property type="project" value="InterPro"/>
</dbReference>
<gene>
    <name evidence="10" type="primary">tsgC</name>
    <name evidence="10" type="ordered locus">Nmag_0011</name>
    <name evidence="11" type="ORF">C500_12115</name>
</gene>
<dbReference type="SUPFAM" id="SSF161098">
    <property type="entry name" value="MetI-like"/>
    <property type="match status" value="1"/>
</dbReference>
<dbReference type="STRING" id="547559.Nmag_0011"/>
<dbReference type="OrthoDB" id="57451at2157"/>
<keyword evidence="4 7" id="KW-0812">Transmembrane</keyword>
<dbReference type="eggNOG" id="arCOG00159">
    <property type="taxonomic scope" value="Archaea"/>
</dbReference>
<evidence type="ECO:0000313" key="13">
    <source>
        <dbReference type="Proteomes" id="UP000011543"/>
    </source>
</evidence>
<dbReference type="EMBL" id="CP001932">
    <property type="protein sequence ID" value="ADD03611.1"/>
    <property type="molecule type" value="Genomic_DNA"/>
</dbReference>
<evidence type="ECO:0000313" key="12">
    <source>
        <dbReference type="Proteomes" id="UP000001879"/>
    </source>
</evidence>
<sequence>MTDERTDDTETDETSTGTETDETPTETEADAPASTDDNGVGVPEHWAYAREQAATATDGGATATDDGATATDGGQSAEAGQQQSNVLVEGEDAELDRGPFQRWVASSISNPDRAYRAMFYTATIFFLFTTLFPFYWLLMVALTPEGQQQDIILTPNGFNPGAFVEVFQVLPFHWYVFNSFVIATASTIVVLVIASLAGYAFGRLQFPGKIPLMLLVLVISFFPPAAFFIPLNDLFNTQFVALEPITGDGSLYNTPGAMVLPLSAIFMPLAIFILTTFYSQIPDGLEDAARVEGTTRLGALFRVIIPLSAPGVATAGVLTFIAVYNEFFFSFLMTDGQPENWAPILEGILGYQGQYEVMYHLMAASSIIGVIPVAILVIIAQEKIVSGLTAGALKE</sequence>
<feature type="transmembrane region" description="Helical" evidence="7">
    <location>
        <begin position="212"/>
        <end position="231"/>
    </location>
</feature>
<evidence type="ECO:0000256" key="4">
    <source>
        <dbReference type="ARBA" id="ARBA00022692"/>
    </source>
</evidence>
<evidence type="ECO:0000256" key="5">
    <source>
        <dbReference type="ARBA" id="ARBA00022989"/>
    </source>
</evidence>
<dbReference type="PaxDb" id="547559-Nmag_0011"/>
<evidence type="ECO:0000259" key="9">
    <source>
        <dbReference type="PROSITE" id="PS50928"/>
    </source>
</evidence>
<proteinExistence type="inferred from homology"/>
<feature type="transmembrane region" description="Helical" evidence="7">
    <location>
        <begin position="299"/>
        <end position="324"/>
    </location>
</feature>
<keyword evidence="12" id="KW-1185">Reference proteome</keyword>
<evidence type="ECO:0000256" key="3">
    <source>
        <dbReference type="ARBA" id="ARBA00022475"/>
    </source>
</evidence>
<feature type="transmembrane region" description="Helical" evidence="7">
    <location>
        <begin position="174"/>
        <end position="200"/>
    </location>
</feature>
<dbReference type="RefSeq" id="WP_004215769.1">
    <property type="nucleotide sequence ID" value="NC_013922.1"/>
</dbReference>
<keyword evidence="3" id="KW-1003">Cell membrane</keyword>
<evidence type="ECO:0000256" key="6">
    <source>
        <dbReference type="ARBA" id="ARBA00023136"/>
    </source>
</evidence>
<feature type="transmembrane region" description="Helical" evidence="7">
    <location>
        <begin position="258"/>
        <end position="278"/>
    </location>
</feature>
<evidence type="ECO:0000256" key="7">
    <source>
        <dbReference type="RuleBase" id="RU363032"/>
    </source>
</evidence>
<dbReference type="Proteomes" id="UP000011543">
    <property type="component" value="Unassembled WGS sequence"/>
</dbReference>
<dbReference type="PATRIC" id="fig|547559.17.peg.2395"/>
<dbReference type="CDD" id="cd06261">
    <property type="entry name" value="TM_PBP2"/>
    <property type="match status" value="1"/>
</dbReference>
<feature type="transmembrane region" description="Helical" evidence="7">
    <location>
        <begin position="357"/>
        <end position="379"/>
    </location>
</feature>
<feature type="region of interest" description="Disordered" evidence="8">
    <location>
        <begin position="1"/>
        <end position="83"/>
    </location>
</feature>
<dbReference type="GeneID" id="8822825"/>
<feature type="compositionally biased region" description="Low complexity" evidence="8">
    <location>
        <begin position="53"/>
        <end position="83"/>
    </location>
</feature>
<accession>D3SVP2</accession>
<feature type="domain" description="ABC transmembrane type-1" evidence="9">
    <location>
        <begin position="176"/>
        <end position="380"/>
    </location>
</feature>
<reference evidence="11 13" key="3">
    <citation type="journal article" date="2014" name="PLoS Genet.">
        <title>Phylogenetically driven sequencing of extremely halophilic archaea reveals strategies for static and dynamic osmo-response.</title>
        <authorList>
            <person name="Becker E.A."/>
            <person name="Seitzer P.M."/>
            <person name="Tritt A."/>
            <person name="Larsen D."/>
            <person name="Krusor M."/>
            <person name="Yao A.I."/>
            <person name="Wu D."/>
            <person name="Madern D."/>
            <person name="Eisen J.A."/>
            <person name="Darling A.E."/>
            <person name="Facciotti M.T."/>
        </authorList>
    </citation>
    <scope>NUCLEOTIDE SEQUENCE [LARGE SCALE GENOMIC DNA]</scope>
    <source>
        <strain evidence="13">ATCC 43099 / DSM 3394 / CCM 3739 / CIP 104546 / IAM 13178 / JCM 8861 / NBRC 102185 / NCIMB 2190 / MS3</strain>
        <strain evidence="11">MS-3</strain>
    </source>
</reference>
<comment type="subcellular location">
    <subcellularLocation>
        <location evidence="1 7">Cell membrane</location>
        <topology evidence="1 7">Multi-pass membrane protein</topology>
    </subcellularLocation>
</comment>
<evidence type="ECO:0000256" key="8">
    <source>
        <dbReference type="SAM" id="MobiDB-lite"/>
    </source>
</evidence>
<dbReference type="PANTHER" id="PTHR32243:SF18">
    <property type="entry name" value="INNER MEMBRANE ABC TRANSPORTER PERMEASE PROTEIN YCJP"/>
    <property type="match status" value="1"/>
</dbReference>
<evidence type="ECO:0000256" key="2">
    <source>
        <dbReference type="ARBA" id="ARBA00022448"/>
    </source>
</evidence>
<dbReference type="HOGENOM" id="CLU_016047_1_2_2"/>
<comment type="similarity">
    <text evidence="7">Belongs to the binding-protein-dependent transport system permease family.</text>
</comment>
<keyword evidence="6 7" id="KW-0472">Membrane</keyword>
<name>D3SVP2_NATMM</name>
<dbReference type="InterPro" id="IPR000515">
    <property type="entry name" value="MetI-like"/>
</dbReference>
<dbReference type="EMBL" id="AOHS01000039">
    <property type="protein sequence ID" value="ELY29054.1"/>
    <property type="molecule type" value="Genomic_DNA"/>
</dbReference>
<dbReference type="GO" id="GO:0005886">
    <property type="term" value="C:plasma membrane"/>
    <property type="evidence" value="ECO:0007669"/>
    <property type="project" value="UniProtKB-SubCell"/>
</dbReference>
<dbReference type="KEGG" id="nmg:Nmag_0011"/>
<dbReference type="AlphaFoldDB" id="D3SVP2"/>
<evidence type="ECO:0000313" key="10">
    <source>
        <dbReference type="EMBL" id="ADD03611.1"/>
    </source>
</evidence>
<feature type="transmembrane region" description="Helical" evidence="7">
    <location>
        <begin position="117"/>
        <end position="138"/>
    </location>
</feature>
<keyword evidence="2 7" id="KW-0813">Transport</keyword>
<feature type="compositionally biased region" description="Acidic residues" evidence="8">
    <location>
        <begin position="1"/>
        <end position="29"/>
    </location>
</feature>
<dbReference type="InterPro" id="IPR050901">
    <property type="entry name" value="BP-dep_ABC_trans_perm"/>
</dbReference>
<evidence type="ECO:0000256" key="1">
    <source>
        <dbReference type="ARBA" id="ARBA00004651"/>
    </source>
</evidence>
<dbReference type="PANTHER" id="PTHR32243">
    <property type="entry name" value="MALTOSE TRANSPORT SYSTEM PERMEASE-RELATED"/>
    <property type="match status" value="1"/>
</dbReference>
<reference evidence="12" key="1">
    <citation type="submission" date="2010-02" db="EMBL/GenBank/DDBJ databases">
        <title>Complete sequence of chromosome of Natrialba magadii ATCC 43099.</title>
        <authorList>
            <consortium name="US DOE Joint Genome Institute"/>
            <person name="Lucas S."/>
            <person name="Copeland A."/>
            <person name="Lapidus A."/>
            <person name="Cheng J.-F."/>
            <person name="Bruce D."/>
            <person name="Goodwin L."/>
            <person name="Pitluck S."/>
            <person name="Davenport K."/>
            <person name="Saunders E."/>
            <person name="Detter J.C."/>
            <person name="Han C."/>
            <person name="Tapia R."/>
            <person name="Land M."/>
            <person name="Hauser L."/>
            <person name="Kyrpides N."/>
            <person name="Mikhailova N."/>
            <person name="De Castro R.E."/>
            <person name="Maupin-Furlow J.A."/>
            <person name="Woyke T."/>
        </authorList>
    </citation>
    <scope>NUCLEOTIDE SEQUENCE [LARGE SCALE GENOMIC DNA]</scope>
    <source>
        <strain evidence="12">ATCC 43099 / DSM 3394 / CCM 3739 / CIP 104546 / IAM 13178 / JCM 8861 / NBRC 102185 / NCIMB 2190 / MS3</strain>
    </source>
</reference>
<organism evidence="10 12">
    <name type="scientific">Natrialba magadii (strain ATCC 43099 / DSM 3394 / CCM 3739 / CIP 104546 / IAM 13178 / JCM 8861 / NBRC 102185 / NCIMB 2190 / MS3)</name>
    <name type="common">Natronobacterium magadii</name>
    <dbReference type="NCBI Taxonomy" id="547559"/>
    <lineage>
        <taxon>Archaea</taxon>
        <taxon>Methanobacteriati</taxon>
        <taxon>Methanobacteriota</taxon>
        <taxon>Stenosarchaea group</taxon>
        <taxon>Halobacteria</taxon>
        <taxon>Halobacteriales</taxon>
        <taxon>Natrialbaceae</taxon>
        <taxon>Natrialba</taxon>
    </lineage>
</organism>
<dbReference type="Gene3D" id="1.10.3720.10">
    <property type="entry name" value="MetI-like"/>
    <property type="match status" value="1"/>
</dbReference>
<evidence type="ECO:0000313" key="11">
    <source>
        <dbReference type="EMBL" id="ELY29054.1"/>
    </source>
</evidence>
<dbReference type="InterPro" id="IPR035906">
    <property type="entry name" value="MetI-like_sf"/>
</dbReference>
<dbReference type="Proteomes" id="UP000001879">
    <property type="component" value="Chromosome"/>
</dbReference>
<protein>
    <submittedName>
        <fullName evidence="10">ABC-type transport system permease protein (Probable substrate sugar)</fullName>
    </submittedName>
    <submittedName>
        <fullName evidence="11">Binding-protein-dependent transport system inner membrane protein</fullName>
    </submittedName>
</protein>